<gene>
    <name evidence="3" type="ORF">CJO09_08605</name>
</gene>
<keyword evidence="4" id="KW-1185">Reference proteome</keyword>
<sequence length="370" mass="40942">MTRLRIAFSEATTSFGGQEQYIFKVMCGLRERGHDVQAICQPHAKLAQRLQDDGFVVHTLLTDGFVNYAKGVRRFRRLFIEQGFDVVNTNSRRDTMLVGVAARLAGVPLVVRSRHLAKRVGSLLSYTVVPHAVIACSQYVRNHLIERGAAPDKVKVVYPGIDLNNWPTGSTLRSELKLAENDVVIVSVAVMREQKGHRVLLEAVEPLIRARPNVHLVLVGSGSPLMETLQDIVQERGLARRVHFLGTRQDVPQILNGSDIFALATETEATGTVFAEAQASGLPVIGTRVGGVPEMMLENETGILFALRDVAALTSALQKLLDNPALRRQMGVAGRRFVYEAHRYDLSTMASSTEHAYLNWLGQRKRRSSS</sequence>
<name>A0ABX9MUL3_9BURK</name>
<feature type="domain" description="Glycosyltransferase subfamily 4-like N-terminal" evidence="2">
    <location>
        <begin position="15"/>
        <end position="164"/>
    </location>
</feature>
<dbReference type="PANTHER" id="PTHR12526">
    <property type="entry name" value="GLYCOSYLTRANSFERASE"/>
    <property type="match status" value="1"/>
</dbReference>
<feature type="domain" description="Glycosyl transferase family 1" evidence="1">
    <location>
        <begin position="172"/>
        <end position="336"/>
    </location>
</feature>
<accession>A0ABX9MUL3</accession>
<reference evidence="3 4" key="1">
    <citation type="submission" date="2017-08" db="EMBL/GenBank/DDBJ databases">
        <title>Pusillimonas indicus sp. nov., a member of the family Alcaligenaceae isolated from surface seawater.</title>
        <authorList>
            <person name="Li J."/>
        </authorList>
    </citation>
    <scope>NUCLEOTIDE SEQUENCE [LARGE SCALE GENOMIC DNA]</scope>
    <source>
        <strain evidence="3 4">17-4A</strain>
    </source>
</reference>
<dbReference type="SUPFAM" id="SSF53756">
    <property type="entry name" value="UDP-Glycosyltransferase/glycogen phosphorylase"/>
    <property type="match status" value="1"/>
</dbReference>
<comment type="caution">
    <text evidence="3">The sequence shown here is derived from an EMBL/GenBank/DDBJ whole genome shotgun (WGS) entry which is preliminary data.</text>
</comment>
<dbReference type="Pfam" id="PF00534">
    <property type="entry name" value="Glycos_transf_1"/>
    <property type="match status" value="1"/>
</dbReference>
<dbReference type="InterPro" id="IPR001296">
    <property type="entry name" value="Glyco_trans_1"/>
</dbReference>
<evidence type="ECO:0000313" key="4">
    <source>
        <dbReference type="Proteomes" id="UP000266483"/>
    </source>
</evidence>
<dbReference type="PANTHER" id="PTHR12526:SF630">
    <property type="entry name" value="GLYCOSYLTRANSFERASE"/>
    <property type="match status" value="1"/>
</dbReference>
<dbReference type="RefSeq" id="WP_119442015.1">
    <property type="nucleotide sequence ID" value="NZ_CP170494.1"/>
</dbReference>
<evidence type="ECO:0000259" key="1">
    <source>
        <dbReference type="Pfam" id="PF00534"/>
    </source>
</evidence>
<proteinExistence type="predicted"/>
<dbReference type="Proteomes" id="UP000266483">
    <property type="component" value="Unassembled WGS sequence"/>
</dbReference>
<dbReference type="InterPro" id="IPR028098">
    <property type="entry name" value="Glyco_trans_4-like_N"/>
</dbReference>
<protein>
    <submittedName>
        <fullName evidence="3">Glycosyltransferase family 1 protein</fullName>
    </submittedName>
</protein>
<dbReference type="CDD" id="cd03801">
    <property type="entry name" value="GT4_PimA-like"/>
    <property type="match status" value="1"/>
</dbReference>
<evidence type="ECO:0000259" key="2">
    <source>
        <dbReference type="Pfam" id="PF13439"/>
    </source>
</evidence>
<organism evidence="3 4">
    <name type="scientific">Neopusillimonas maritima</name>
    <dbReference type="NCBI Taxonomy" id="2026239"/>
    <lineage>
        <taxon>Bacteria</taxon>
        <taxon>Pseudomonadati</taxon>
        <taxon>Pseudomonadota</taxon>
        <taxon>Betaproteobacteria</taxon>
        <taxon>Burkholderiales</taxon>
        <taxon>Alcaligenaceae</taxon>
        <taxon>Neopusillimonas</taxon>
    </lineage>
</organism>
<evidence type="ECO:0000313" key="3">
    <source>
        <dbReference type="EMBL" id="RII82649.1"/>
    </source>
</evidence>
<dbReference type="Gene3D" id="3.40.50.2000">
    <property type="entry name" value="Glycogen Phosphorylase B"/>
    <property type="match status" value="2"/>
</dbReference>
<dbReference type="EMBL" id="NQOU01000003">
    <property type="protein sequence ID" value="RII82649.1"/>
    <property type="molecule type" value="Genomic_DNA"/>
</dbReference>
<dbReference type="Pfam" id="PF13439">
    <property type="entry name" value="Glyco_transf_4"/>
    <property type="match status" value="1"/>
</dbReference>